<dbReference type="HOGENOM" id="CLU_1407459_0_0_7"/>
<dbReference type="KEGG" id="mxa:MXAN_3167"/>
<accession>Q1D7K3</accession>
<protein>
    <submittedName>
        <fullName evidence="1">Uncharacterized protein</fullName>
    </submittedName>
</protein>
<dbReference type="EMBL" id="CP000113">
    <property type="protein sequence ID" value="ABF91383.1"/>
    <property type="molecule type" value="Genomic_DNA"/>
</dbReference>
<proteinExistence type="predicted"/>
<evidence type="ECO:0000313" key="1">
    <source>
        <dbReference type="EMBL" id="ABF91383.1"/>
    </source>
</evidence>
<organism evidence="1 2">
    <name type="scientific">Myxococcus xanthus (strain DK1622)</name>
    <dbReference type="NCBI Taxonomy" id="246197"/>
    <lineage>
        <taxon>Bacteria</taxon>
        <taxon>Pseudomonadati</taxon>
        <taxon>Myxococcota</taxon>
        <taxon>Myxococcia</taxon>
        <taxon>Myxococcales</taxon>
        <taxon>Cystobacterineae</taxon>
        <taxon>Myxococcaceae</taxon>
        <taxon>Myxococcus</taxon>
    </lineage>
</organism>
<keyword evidence="2" id="KW-1185">Reference proteome</keyword>
<sequence>MTSAQRRARKVARKETRVMTEQEAYVKQMDAEKRRLDARIAETEAQADVRQASDELKDMSGIRRVFDTFRIKLDELSKRQTQNFEQGKAELRKSYDDTNQAVIEMDAKMALVRAGYERKREAELRALGAQVDGWEASVAQSRAEDSRLTRQELQFIRRSLQDTESALRRLMSSHGENWSKLKKDFEDSWRELRERSDKIRRGADVQPSSHA</sequence>
<evidence type="ECO:0000313" key="2">
    <source>
        <dbReference type="Proteomes" id="UP000002402"/>
    </source>
</evidence>
<name>Q1D7K3_MYXXD</name>
<dbReference type="Proteomes" id="UP000002402">
    <property type="component" value="Chromosome"/>
</dbReference>
<reference evidence="1 2" key="1">
    <citation type="journal article" date="2006" name="Proc. Natl. Acad. Sci. U.S.A.">
        <title>Evolution of sensory complexity recorded in a myxobacterial genome.</title>
        <authorList>
            <person name="Goldman B.S."/>
            <person name="Nierman W.C."/>
            <person name="Kaiser D."/>
            <person name="Slater S.C."/>
            <person name="Durkin A.S."/>
            <person name="Eisen J.A."/>
            <person name="Ronning C.M."/>
            <person name="Barbazuk W.B."/>
            <person name="Blanchard M."/>
            <person name="Field C."/>
            <person name="Halling C."/>
            <person name="Hinkle G."/>
            <person name="Iartchuk O."/>
            <person name="Kim H.S."/>
            <person name="Mackenzie C."/>
            <person name="Madupu R."/>
            <person name="Miller N."/>
            <person name="Shvartsbeyn A."/>
            <person name="Sullivan S.A."/>
            <person name="Vaudin M."/>
            <person name="Wiegand R."/>
            <person name="Kaplan H.B."/>
        </authorList>
    </citation>
    <scope>NUCLEOTIDE SEQUENCE [LARGE SCALE GENOMIC DNA]</scope>
    <source>
        <strain evidence="2">DK1622</strain>
    </source>
</reference>
<gene>
    <name evidence="1" type="ordered locus">MXAN_3167</name>
</gene>
<dbReference type="EnsemblBacteria" id="ABF91383">
    <property type="protein sequence ID" value="ABF91383"/>
    <property type="gene ID" value="MXAN_3167"/>
</dbReference>
<dbReference type="AlphaFoldDB" id="Q1D7K3"/>